<dbReference type="EMBL" id="ASRX01000013">
    <property type="protein sequence ID" value="EYF06898.1"/>
    <property type="molecule type" value="Genomic_DNA"/>
</dbReference>
<dbReference type="Pfam" id="PF05685">
    <property type="entry name" value="Uma2"/>
    <property type="match status" value="1"/>
</dbReference>
<keyword evidence="4" id="KW-1185">Reference proteome</keyword>
<dbReference type="AlphaFoldDB" id="A0A017TC86"/>
<dbReference type="InterPro" id="IPR008538">
    <property type="entry name" value="Uma2"/>
</dbReference>
<evidence type="ECO:0000259" key="2">
    <source>
        <dbReference type="Pfam" id="PF05685"/>
    </source>
</evidence>
<accession>A0A017TC86</accession>
<dbReference type="eggNOG" id="COG4636">
    <property type="taxonomic scope" value="Bacteria"/>
</dbReference>
<keyword evidence="1" id="KW-0175">Coiled coil</keyword>
<protein>
    <recommendedName>
        <fullName evidence="2">Putative restriction endonuclease domain-containing protein</fullName>
    </recommendedName>
</protein>
<feature type="coiled-coil region" evidence="1">
    <location>
        <begin position="149"/>
        <end position="176"/>
    </location>
</feature>
<comment type="caution">
    <text evidence="3">The sequence shown here is derived from an EMBL/GenBank/DDBJ whole genome shotgun (WGS) entry which is preliminary data.</text>
</comment>
<gene>
    <name evidence="3" type="ORF">CAP_1156</name>
</gene>
<reference evidence="3 4" key="1">
    <citation type="submission" date="2013-05" db="EMBL/GenBank/DDBJ databases">
        <title>Genome assembly of Chondromyces apiculatus DSM 436.</title>
        <authorList>
            <person name="Sharma G."/>
            <person name="Khatri I."/>
            <person name="Kaur C."/>
            <person name="Mayilraj S."/>
            <person name="Subramanian S."/>
        </authorList>
    </citation>
    <scope>NUCLEOTIDE SEQUENCE [LARGE SCALE GENOMIC DNA]</scope>
    <source>
        <strain evidence="3 4">DSM 436</strain>
    </source>
</reference>
<evidence type="ECO:0000313" key="4">
    <source>
        <dbReference type="Proteomes" id="UP000019678"/>
    </source>
</evidence>
<name>A0A017TC86_9BACT</name>
<dbReference type="OrthoDB" id="5506813at2"/>
<evidence type="ECO:0000313" key="3">
    <source>
        <dbReference type="EMBL" id="EYF06898.1"/>
    </source>
</evidence>
<organism evidence="3 4">
    <name type="scientific">Chondromyces apiculatus DSM 436</name>
    <dbReference type="NCBI Taxonomy" id="1192034"/>
    <lineage>
        <taxon>Bacteria</taxon>
        <taxon>Pseudomonadati</taxon>
        <taxon>Myxococcota</taxon>
        <taxon>Polyangia</taxon>
        <taxon>Polyangiales</taxon>
        <taxon>Polyangiaceae</taxon>
        <taxon>Chondromyces</taxon>
    </lineage>
</organism>
<feature type="domain" description="Putative restriction endonuclease" evidence="2">
    <location>
        <begin position="47"/>
        <end position="140"/>
    </location>
</feature>
<dbReference type="InterPro" id="IPR012296">
    <property type="entry name" value="Nuclease_put_TT1808"/>
</dbReference>
<proteinExistence type="predicted"/>
<dbReference type="Proteomes" id="UP000019678">
    <property type="component" value="Unassembled WGS sequence"/>
</dbReference>
<dbReference type="Gene3D" id="3.90.1570.10">
    <property type="entry name" value="tt1808, chain A"/>
    <property type="match status" value="1"/>
</dbReference>
<evidence type="ECO:0000256" key="1">
    <source>
        <dbReference type="SAM" id="Coils"/>
    </source>
</evidence>
<sequence length="180" mass="20859">MEHGSSPQANRPVRRPWAFVVRDPAPQDVAARIDWSAWYLTDEEDMGDSGEHAEIITILLSVLSELAAMRGWTEVLLSRDNFFAWIQEEPLVRVSPDVYLLDDPPPRPRPKMWQTWLPGHRPPRWAVEIVSDDWRNDYEEAPQTAEDRVRVEAAARHEAEDRIRALEAELSRLREKRSGS</sequence>